<dbReference type="Gene3D" id="3.40.1350.10">
    <property type="match status" value="1"/>
</dbReference>
<dbReference type="AlphaFoldDB" id="A0A5C8JJG2"/>
<dbReference type="NCBIfam" id="NF009150">
    <property type="entry name" value="PRK12497.1-3"/>
    <property type="match status" value="1"/>
</dbReference>
<protein>
    <recommendedName>
        <fullName evidence="2">UPF0102 protein FVR03_15955</fullName>
    </recommendedName>
</protein>
<gene>
    <name evidence="3" type="ORF">FVR03_15955</name>
</gene>
<evidence type="ECO:0000256" key="1">
    <source>
        <dbReference type="ARBA" id="ARBA00006738"/>
    </source>
</evidence>
<proteinExistence type="inferred from homology"/>
<organism evidence="3 4">
    <name type="scientific">Pontibacter qinzhouensis</name>
    <dbReference type="NCBI Taxonomy" id="2603253"/>
    <lineage>
        <taxon>Bacteria</taxon>
        <taxon>Pseudomonadati</taxon>
        <taxon>Bacteroidota</taxon>
        <taxon>Cytophagia</taxon>
        <taxon>Cytophagales</taxon>
        <taxon>Hymenobacteraceae</taxon>
        <taxon>Pontibacter</taxon>
    </lineage>
</organism>
<dbReference type="RefSeq" id="WP_147922758.1">
    <property type="nucleotide sequence ID" value="NZ_VRTY01000064.1"/>
</dbReference>
<evidence type="ECO:0000256" key="2">
    <source>
        <dbReference type="HAMAP-Rule" id="MF_00048"/>
    </source>
</evidence>
<reference evidence="3 4" key="1">
    <citation type="submission" date="2019-08" db="EMBL/GenBank/DDBJ databases">
        <authorList>
            <person name="Shi S."/>
        </authorList>
    </citation>
    <scope>NUCLEOTIDE SEQUENCE [LARGE SCALE GENOMIC DNA]</scope>
    <source>
        <strain evidence="3 4">GY10130</strain>
    </source>
</reference>
<dbReference type="Proteomes" id="UP000321926">
    <property type="component" value="Unassembled WGS sequence"/>
</dbReference>
<comment type="similarity">
    <text evidence="1 2">Belongs to the UPF0102 family.</text>
</comment>
<dbReference type="PANTHER" id="PTHR34039">
    <property type="entry name" value="UPF0102 PROTEIN YRAN"/>
    <property type="match status" value="1"/>
</dbReference>
<evidence type="ECO:0000313" key="3">
    <source>
        <dbReference type="EMBL" id="TXK37186.1"/>
    </source>
</evidence>
<dbReference type="Pfam" id="PF02021">
    <property type="entry name" value="UPF0102"/>
    <property type="match status" value="1"/>
</dbReference>
<dbReference type="InterPro" id="IPR003509">
    <property type="entry name" value="UPF0102_YraN-like"/>
</dbReference>
<evidence type="ECO:0000313" key="4">
    <source>
        <dbReference type="Proteomes" id="UP000321926"/>
    </source>
</evidence>
<dbReference type="HAMAP" id="MF_00048">
    <property type="entry name" value="UPF0102"/>
    <property type="match status" value="1"/>
</dbReference>
<keyword evidence="4" id="KW-1185">Reference proteome</keyword>
<dbReference type="OrthoDB" id="9802516at2"/>
<name>A0A5C8JJG2_9BACT</name>
<dbReference type="GO" id="GO:0003676">
    <property type="term" value="F:nucleic acid binding"/>
    <property type="evidence" value="ECO:0007669"/>
    <property type="project" value="InterPro"/>
</dbReference>
<dbReference type="CDD" id="cd20736">
    <property type="entry name" value="PoNe_Nuclease"/>
    <property type="match status" value="1"/>
</dbReference>
<accession>A0A5C8JJG2</accession>
<comment type="caution">
    <text evidence="3">The sequence shown here is derived from an EMBL/GenBank/DDBJ whole genome shotgun (WGS) entry which is preliminary data.</text>
</comment>
<dbReference type="EMBL" id="VRTY01000064">
    <property type="protein sequence ID" value="TXK37186.1"/>
    <property type="molecule type" value="Genomic_DNA"/>
</dbReference>
<dbReference type="InterPro" id="IPR011856">
    <property type="entry name" value="tRNA_endonuc-like_dom_sf"/>
</dbReference>
<dbReference type="SUPFAM" id="SSF52980">
    <property type="entry name" value="Restriction endonuclease-like"/>
    <property type="match status" value="1"/>
</dbReference>
<sequence>MASQTKHIITGQAGEASAVRYLQEMGYQICCRNFRYKRAEVDVIAQKDGLLVFVEVKTRASDKFGFPEEAVGARKEALLLAAAEEYIYQTNWQHDIRFDIISITLAPTPTVHHIKDAFH</sequence>
<dbReference type="InterPro" id="IPR011335">
    <property type="entry name" value="Restrct_endonuc-II-like"/>
</dbReference>
<dbReference type="PANTHER" id="PTHR34039:SF1">
    <property type="entry name" value="UPF0102 PROTEIN YRAN"/>
    <property type="match status" value="1"/>
</dbReference>